<dbReference type="InterPro" id="IPR042272">
    <property type="entry name" value="ATP12_ATP_synth-F1-assembly_N"/>
</dbReference>
<dbReference type="Gene3D" id="3.30.2180.10">
    <property type="entry name" value="ATP12-like"/>
    <property type="match status" value="1"/>
</dbReference>
<dbReference type="STRING" id="675824.A0A1E3QFN8"/>
<evidence type="ECO:0000256" key="4">
    <source>
        <dbReference type="ARBA" id="ARBA00023128"/>
    </source>
</evidence>
<organism evidence="6 7">
    <name type="scientific">Lipomyces starkeyi NRRL Y-11557</name>
    <dbReference type="NCBI Taxonomy" id="675824"/>
    <lineage>
        <taxon>Eukaryota</taxon>
        <taxon>Fungi</taxon>
        <taxon>Dikarya</taxon>
        <taxon>Ascomycota</taxon>
        <taxon>Saccharomycotina</taxon>
        <taxon>Lipomycetes</taxon>
        <taxon>Lipomycetales</taxon>
        <taxon>Lipomycetaceae</taxon>
        <taxon>Lipomyces</taxon>
    </lineage>
</organism>
<comment type="similarity">
    <text evidence="2">Belongs to the ATP12 family.</text>
</comment>
<evidence type="ECO:0000256" key="1">
    <source>
        <dbReference type="ARBA" id="ARBA00004173"/>
    </source>
</evidence>
<dbReference type="GO" id="GO:0019904">
    <property type="term" value="F:protein domain specific binding"/>
    <property type="evidence" value="ECO:0007669"/>
    <property type="project" value="EnsemblFungi"/>
</dbReference>
<protein>
    <recommendedName>
        <fullName evidence="8">ATP synthase mitochondrial F1 complex assembly factor 2</fullName>
    </recommendedName>
</protein>
<dbReference type="Gene3D" id="1.10.3580.10">
    <property type="entry name" value="ATP12 ATPase"/>
    <property type="match status" value="1"/>
</dbReference>
<accession>A0A1E3QFN8</accession>
<dbReference type="PANTHER" id="PTHR21013:SF10">
    <property type="entry name" value="ATP SYNTHASE MITOCHONDRIAL F1 COMPLEX ASSEMBLY FACTOR 2"/>
    <property type="match status" value="1"/>
</dbReference>
<dbReference type="GO" id="GO:0005759">
    <property type="term" value="C:mitochondrial matrix"/>
    <property type="evidence" value="ECO:0007669"/>
    <property type="project" value="EnsemblFungi"/>
</dbReference>
<dbReference type="AlphaFoldDB" id="A0A1E3QFN8"/>
<dbReference type="OrthoDB" id="5322896at2759"/>
<gene>
    <name evidence="6" type="ORF">LIPSTDRAFT_46841</name>
</gene>
<dbReference type="InterPro" id="IPR023335">
    <property type="entry name" value="ATP12_ortho_dom_sf"/>
</dbReference>
<evidence type="ECO:0000313" key="7">
    <source>
        <dbReference type="Proteomes" id="UP000094385"/>
    </source>
</evidence>
<dbReference type="EMBL" id="KV454289">
    <property type="protein sequence ID" value="ODQ76509.1"/>
    <property type="molecule type" value="Genomic_DNA"/>
</dbReference>
<keyword evidence="4" id="KW-0496">Mitochondrion</keyword>
<dbReference type="Pfam" id="PF07542">
    <property type="entry name" value="ATP12"/>
    <property type="match status" value="1"/>
</dbReference>
<evidence type="ECO:0000256" key="3">
    <source>
        <dbReference type="ARBA" id="ARBA00022946"/>
    </source>
</evidence>
<evidence type="ECO:0000256" key="5">
    <source>
        <dbReference type="ARBA" id="ARBA00023186"/>
    </source>
</evidence>
<keyword evidence="3" id="KW-0809">Transit peptide</keyword>
<dbReference type="Proteomes" id="UP000094385">
    <property type="component" value="Unassembled WGS sequence"/>
</dbReference>
<evidence type="ECO:0000256" key="2">
    <source>
        <dbReference type="ARBA" id="ARBA00008231"/>
    </source>
</evidence>
<keyword evidence="5" id="KW-0143">Chaperone</keyword>
<name>A0A1E3QFN8_LIPST</name>
<dbReference type="GO" id="GO:0033615">
    <property type="term" value="P:mitochondrial proton-transporting ATP synthase complex assembly"/>
    <property type="evidence" value="ECO:0007669"/>
    <property type="project" value="EnsemblFungi"/>
</dbReference>
<evidence type="ECO:0008006" key="8">
    <source>
        <dbReference type="Google" id="ProtNLM"/>
    </source>
</evidence>
<evidence type="ECO:0000313" key="6">
    <source>
        <dbReference type="EMBL" id="ODQ76509.1"/>
    </source>
</evidence>
<dbReference type="InterPro" id="IPR011419">
    <property type="entry name" value="ATP12_ATP_synth-F1-assembly"/>
</dbReference>
<reference evidence="6 7" key="1">
    <citation type="journal article" date="2016" name="Proc. Natl. Acad. Sci. U.S.A.">
        <title>Comparative genomics of biotechnologically important yeasts.</title>
        <authorList>
            <person name="Riley R."/>
            <person name="Haridas S."/>
            <person name="Wolfe K.H."/>
            <person name="Lopes M.R."/>
            <person name="Hittinger C.T."/>
            <person name="Goeker M."/>
            <person name="Salamov A.A."/>
            <person name="Wisecaver J.H."/>
            <person name="Long T.M."/>
            <person name="Calvey C.H."/>
            <person name="Aerts A.L."/>
            <person name="Barry K.W."/>
            <person name="Choi C."/>
            <person name="Clum A."/>
            <person name="Coughlan A.Y."/>
            <person name="Deshpande S."/>
            <person name="Douglass A.P."/>
            <person name="Hanson S.J."/>
            <person name="Klenk H.-P."/>
            <person name="LaButti K.M."/>
            <person name="Lapidus A."/>
            <person name="Lindquist E.A."/>
            <person name="Lipzen A.M."/>
            <person name="Meier-Kolthoff J.P."/>
            <person name="Ohm R.A."/>
            <person name="Otillar R.P."/>
            <person name="Pangilinan J.L."/>
            <person name="Peng Y."/>
            <person name="Rokas A."/>
            <person name="Rosa C.A."/>
            <person name="Scheuner C."/>
            <person name="Sibirny A.A."/>
            <person name="Slot J.C."/>
            <person name="Stielow J.B."/>
            <person name="Sun H."/>
            <person name="Kurtzman C.P."/>
            <person name="Blackwell M."/>
            <person name="Grigoriev I.V."/>
            <person name="Jeffries T.W."/>
        </authorList>
    </citation>
    <scope>NUCLEOTIDE SEQUENCE [LARGE SCALE GENOMIC DNA]</scope>
    <source>
        <strain evidence="6 7">NRRL Y-11557</strain>
    </source>
</reference>
<sequence>MSPSIQCSKLVSSVIAKTRIANCSSRGYATVLDTATLLKKSNTSKGTGFKRPTKRFWEKANIKTTEDGHQINLDVRPIRTSSGHPLIVPHNKTILAHLIVQEWATLPSLQIKPHSLPLTSLAARAIDITKAEDVKVTKESIVKQILPYLDTDTMLIFAPSAEYSGALRKAQEDIYRPIIEWAEAQVFNGAKLNFSDGDKGLTGNMQSESIKRTAAAWASSLDVWQLTAFERAVLEGKSFLGGIKLVNREISTGDLAEAVTLEVLHQMKRWGEVEDSHDVDWADLRRQIASAAVLVITD</sequence>
<comment type="subcellular location">
    <subcellularLocation>
        <location evidence="1">Mitochondrion</location>
    </subcellularLocation>
</comment>
<dbReference type="SUPFAM" id="SSF160909">
    <property type="entry name" value="ATP12-like"/>
    <property type="match status" value="1"/>
</dbReference>
<keyword evidence="7" id="KW-1185">Reference proteome</keyword>
<proteinExistence type="inferred from homology"/>
<dbReference type="PANTHER" id="PTHR21013">
    <property type="entry name" value="ATP SYNTHASE MITOCHONDRIAL F1 COMPLEX ASSEMBLY FACTOR 2/ATP12 PROTEIN, MITOCHONDRIAL PRECURSOR"/>
    <property type="match status" value="1"/>
</dbReference>